<proteinExistence type="predicted"/>
<keyword evidence="2" id="KW-1185">Reference proteome</keyword>
<dbReference type="Gramene" id="mRNA:HanXRQr2_Chr05g0212941">
    <property type="protein sequence ID" value="mRNA:HanXRQr2_Chr05g0212941"/>
    <property type="gene ID" value="HanXRQr2_Chr05g0212941"/>
</dbReference>
<gene>
    <name evidence="1" type="ORF">HanXRQr2_Chr05g0212941</name>
</gene>
<evidence type="ECO:0000313" key="1">
    <source>
        <dbReference type="EMBL" id="KAF5805733.1"/>
    </source>
</evidence>
<comment type="caution">
    <text evidence="1">The sequence shown here is derived from an EMBL/GenBank/DDBJ whole genome shotgun (WGS) entry which is preliminary data.</text>
</comment>
<protein>
    <submittedName>
        <fullName evidence="1">Uncharacterized protein</fullName>
    </submittedName>
</protein>
<reference evidence="1" key="2">
    <citation type="submission" date="2020-06" db="EMBL/GenBank/DDBJ databases">
        <title>Helianthus annuus Genome sequencing and assembly Release 2.</title>
        <authorList>
            <person name="Gouzy J."/>
            <person name="Langlade N."/>
            <person name="Munos S."/>
        </authorList>
    </citation>
    <scope>NUCLEOTIDE SEQUENCE</scope>
    <source>
        <tissue evidence="1">Leaves</tissue>
    </source>
</reference>
<dbReference type="AlphaFoldDB" id="A0A9K3NNM4"/>
<sequence length="196" mass="21407">MKEEEARHMTAVKELADAKIGRSRMAKIIEELKAEAREIILGDVNRCLEEAEARATKVAEEKDDLATMNAQLVADHAWMRDFGVANVANVILDAPENTDAVAKVVECAREAGYNAAYTECLTHVNALSAKKFTDDRCALHGVDTEAALRAATEAYDGLIVPDLAQIEECLDADDYVDRLQTLFEPKKNVEGDGGAI</sequence>
<reference evidence="1" key="1">
    <citation type="journal article" date="2017" name="Nature">
        <title>The sunflower genome provides insights into oil metabolism, flowering and Asterid evolution.</title>
        <authorList>
            <person name="Badouin H."/>
            <person name="Gouzy J."/>
            <person name="Grassa C.J."/>
            <person name="Murat F."/>
            <person name="Staton S.E."/>
            <person name="Cottret L."/>
            <person name="Lelandais-Briere C."/>
            <person name="Owens G.L."/>
            <person name="Carrere S."/>
            <person name="Mayjonade B."/>
            <person name="Legrand L."/>
            <person name="Gill N."/>
            <person name="Kane N.C."/>
            <person name="Bowers J.E."/>
            <person name="Hubner S."/>
            <person name="Bellec A."/>
            <person name="Berard A."/>
            <person name="Berges H."/>
            <person name="Blanchet N."/>
            <person name="Boniface M.C."/>
            <person name="Brunel D."/>
            <person name="Catrice O."/>
            <person name="Chaidir N."/>
            <person name="Claudel C."/>
            <person name="Donnadieu C."/>
            <person name="Faraut T."/>
            <person name="Fievet G."/>
            <person name="Helmstetter N."/>
            <person name="King M."/>
            <person name="Knapp S.J."/>
            <person name="Lai Z."/>
            <person name="Le Paslier M.C."/>
            <person name="Lippi Y."/>
            <person name="Lorenzon L."/>
            <person name="Mandel J.R."/>
            <person name="Marage G."/>
            <person name="Marchand G."/>
            <person name="Marquand E."/>
            <person name="Bret-Mestries E."/>
            <person name="Morien E."/>
            <person name="Nambeesan S."/>
            <person name="Nguyen T."/>
            <person name="Pegot-Espagnet P."/>
            <person name="Pouilly N."/>
            <person name="Raftis F."/>
            <person name="Sallet E."/>
            <person name="Schiex T."/>
            <person name="Thomas J."/>
            <person name="Vandecasteele C."/>
            <person name="Vares D."/>
            <person name="Vear F."/>
            <person name="Vautrin S."/>
            <person name="Crespi M."/>
            <person name="Mangin B."/>
            <person name="Burke J.M."/>
            <person name="Salse J."/>
            <person name="Munos S."/>
            <person name="Vincourt P."/>
            <person name="Rieseberg L.H."/>
            <person name="Langlade N.B."/>
        </authorList>
    </citation>
    <scope>NUCLEOTIDE SEQUENCE</scope>
    <source>
        <tissue evidence="1">Leaves</tissue>
    </source>
</reference>
<accession>A0A9K3NNM4</accession>
<name>A0A9K3NNM4_HELAN</name>
<evidence type="ECO:0000313" key="2">
    <source>
        <dbReference type="Proteomes" id="UP000215914"/>
    </source>
</evidence>
<dbReference type="EMBL" id="MNCJ02000320">
    <property type="protein sequence ID" value="KAF5805733.1"/>
    <property type="molecule type" value="Genomic_DNA"/>
</dbReference>
<dbReference type="Proteomes" id="UP000215914">
    <property type="component" value="Unassembled WGS sequence"/>
</dbReference>
<organism evidence="1 2">
    <name type="scientific">Helianthus annuus</name>
    <name type="common">Common sunflower</name>
    <dbReference type="NCBI Taxonomy" id="4232"/>
    <lineage>
        <taxon>Eukaryota</taxon>
        <taxon>Viridiplantae</taxon>
        <taxon>Streptophyta</taxon>
        <taxon>Embryophyta</taxon>
        <taxon>Tracheophyta</taxon>
        <taxon>Spermatophyta</taxon>
        <taxon>Magnoliopsida</taxon>
        <taxon>eudicotyledons</taxon>
        <taxon>Gunneridae</taxon>
        <taxon>Pentapetalae</taxon>
        <taxon>asterids</taxon>
        <taxon>campanulids</taxon>
        <taxon>Asterales</taxon>
        <taxon>Asteraceae</taxon>
        <taxon>Asteroideae</taxon>
        <taxon>Heliantheae alliance</taxon>
        <taxon>Heliantheae</taxon>
        <taxon>Helianthus</taxon>
    </lineage>
</organism>